<dbReference type="SUPFAM" id="SSF52833">
    <property type="entry name" value="Thioredoxin-like"/>
    <property type="match status" value="1"/>
</dbReference>
<dbReference type="PANTHER" id="PTHR12151">
    <property type="entry name" value="ELECTRON TRANSPORT PROTIN SCO1/SENC FAMILY MEMBER"/>
    <property type="match status" value="1"/>
</dbReference>
<feature type="signal peptide" evidence="3">
    <location>
        <begin position="1"/>
        <end position="19"/>
    </location>
</feature>
<accession>A0ABT1BKT5</accession>
<dbReference type="Proteomes" id="UP001204851">
    <property type="component" value="Unassembled WGS sequence"/>
</dbReference>
<evidence type="ECO:0000313" key="5">
    <source>
        <dbReference type="EMBL" id="MCO5976816.1"/>
    </source>
</evidence>
<proteinExistence type="inferred from homology"/>
<comment type="caution">
    <text evidence="5">The sequence shown here is derived from an EMBL/GenBank/DDBJ whole genome shotgun (WGS) entry which is preliminary data.</text>
</comment>
<keyword evidence="6" id="KW-1185">Reference proteome</keyword>
<keyword evidence="2" id="KW-0186">Copper</keyword>
<dbReference type="CDD" id="cd02968">
    <property type="entry name" value="SCO"/>
    <property type="match status" value="1"/>
</dbReference>
<protein>
    <submittedName>
        <fullName evidence="5">SCO family protein</fullName>
    </submittedName>
</protein>
<sequence>MTLSRRHALLASLSTLTLAACDGQVFKSGDVPAHAPFKGIDITGATYARELHLTDMNGQPRTLADFKGKVVVVFFGYVQCPDVCPTTLAELAAVKQQLGEAGKEVQSIFVTVDPERDTPEILKAYMGSFGGSDFLALHGTPEETAAAAKEFKIFYAKVPGKTASSYTIDHTAGSYLFDRAGRVRVFSRYGAGPEALAADLKILLAEKAVSVAPRPY</sequence>
<dbReference type="PANTHER" id="PTHR12151:SF25">
    <property type="entry name" value="LINALOOL DEHYDRATASE_ISOMERASE DOMAIN-CONTAINING PROTEIN"/>
    <property type="match status" value="1"/>
</dbReference>
<dbReference type="PROSITE" id="PS51352">
    <property type="entry name" value="THIOREDOXIN_2"/>
    <property type="match status" value="1"/>
</dbReference>
<gene>
    <name evidence="5" type="ORF">M0L44_08855</name>
</gene>
<keyword evidence="3" id="KW-0732">Signal</keyword>
<reference evidence="5 6" key="1">
    <citation type="submission" date="2022-06" db="EMBL/GenBank/DDBJ databases">
        <title>Ideonella sp. NS12-5 Genome sequencing and assembly.</title>
        <authorList>
            <person name="Jung Y."/>
        </authorList>
    </citation>
    <scope>NUCLEOTIDE SEQUENCE [LARGE SCALE GENOMIC DNA]</scope>
    <source>
        <strain evidence="5 6">NS12-5</strain>
    </source>
</reference>
<evidence type="ECO:0000256" key="1">
    <source>
        <dbReference type="ARBA" id="ARBA00010996"/>
    </source>
</evidence>
<dbReference type="InterPro" id="IPR013766">
    <property type="entry name" value="Thioredoxin_domain"/>
</dbReference>
<organism evidence="5 6">
    <name type="scientific">Ideonella oryzae</name>
    <dbReference type="NCBI Taxonomy" id="2937441"/>
    <lineage>
        <taxon>Bacteria</taxon>
        <taxon>Pseudomonadati</taxon>
        <taxon>Pseudomonadota</taxon>
        <taxon>Betaproteobacteria</taxon>
        <taxon>Burkholderiales</taxon>
        <taxon>Sphaerotilaceae</taxon>
        <taxon>Ideonella</taxon>
    </lineage>
</organism>
<dbReference type="InterPro" id="IPR003782">
    <property type="entry name" value="SCO1/SenC"/>
</dbReference>
<evidence type="ECO:0000313" key="6">
    <source>
        <dbReference type="Proteomes" id="UP001204851"/>
    </source>
</evidence>
<feature type="domain" description="Thioredoxin" evidence="4">
    <location>
        <begin position="42"/>
        <end position="205"/>
    </location>
</feature>
<comment type="similarity">
    <text evidence="1">Belongs to the SCO1/2 family.</text>
</comment>
<dbReference type="Gene3D" id="3.40.30.10">
    <property type="entry name" value="Glutaredoxin"/>
    <property type="match status" value="1"/>
</dbReference>
<evidence type="ECO:0000259" key="4">
    <source>
        <dbReference type="PROSITE" id="PS51352"/>
    </source>
</evidence>
<dbReference type="PROSITE" id="PS51257">
    <property type="entry name" value="PROKAR_LIPOPROTEIN"/>
    <property type="match status" value="1"/>
</dbReference>
<dbReference type="EMBL" id="JAMXMC010000005">
    <property type="protein sequence ID" value="MCO5976816.1"/>
    <property type="molecule type" value="Genomic_DNA"/>
</dbReference>
<dbReference type="RefSeq" id="WP_252769313.1">
    <property type="nucleotide sequence ID" value="NZ_JAMXMC010000005.1"/>
</dbReference>
<feature type="chain" id="PRO_5045680839" evidence="3">
    <location>
        <begin position="20"/>
        <end position="216"/>
    </location>
</feature>
<dbReference type="Pfam" id="PF02630">
    <property type="entry name" value="SCO1-SenC"/>
    <property type="match status" value="1"/>
</dbReference>
<evidence type="ECO:0000256" key="3">
    <source>
        <dbReference type="SAM" id="SignalP"/>
    </source>
</evidence>
<evidence type="ECO:0000256" key="2">
    <source>
        <dbReference type="ARBA" id="ARBA00023008"/>
    </source>
</evidence>
<name>A0ABT1BKT5_9BURK</name>
<dbReference type="InterPro" id="IPR036249">
    <property type="entry name" value="Thioredoxin-like_sf"/>
</dbReference>